<dbReference type="Proteomes" id="UP001595530">
    <property type="component" value="Unassembled WGS sequence"/>
</dbReference>
<keyword evidence="3" id="KW-1185">Reference proteome</keyword>
<protein>
    <submittedName>
        <fullName evidence="2">HNH endonuclease</fullName>
    </submittedName>
</protein>
<sequence>MALFVLKPILWNTNNYVRPSGVRATSGFPKETGYGHEEWNNSPRLRFTENGQVIQAFHTEGVGNAPVADNVGQTFVFMTASHDRVQQLVGIAGNATHLVGTNSTDHGADALKAERERLGELLRLDDLCEDAWAVKRVKQCYEEDRKKFLRIWRRDKYWVPNWICPAAFYLWLDRPVTLDPVAITGKSKLLTMFGRYTLLDAEAAGRIMNSVPVLERDDVWQRLGDAINVAPEEPSRWDDLPPGRDPITSKLALVQGRRGQGQFREDLMVAWERACAVSGLTTPDILRASHIKRWADSTAKERLTAHNGLLLSANLDALFDRGLISFADDGQMLMSHELGQVDRQLLGLPKALRCPPSAQQRTFLAHHRQLHAKRLQ</sequence>
<keyword evidence="2" id="KW-0540">Nuclease</keyword>
<feature type="domain" description="HNH nuclease" evidence="1">
    <location>
        <begin position="275"/>
        <end position="326"/>
    </location>
</feature>
<accession>A0ABV7FA56</accession>
<dbReference type="EMBL" id="JBHRTP010000091">
    <property type="protein sequence ID" value="MFC3110938.1"/>
    <property type="molecule type" value="Genomic_DNA"/>
</dbReference>
<reference evidence="3" key="1">
    <citation type="journal article" date="2019" name="Int. J. Syst. Evol. Microbiol.">
        <title>The Global Catalogue of Microorganisms (GCM) 10K type strain sequencing project: providing services to taxonomists for standard genome sequencing and annotation.</title>
        <authorList>
            <consortium name="The Broad Institute Genomics Platform"/>
            <consortium name="The Broad Institute Genome Sequencing Center for Infectious Disease"/>
            <person name="Wu L."/>
            <person name="Ma J."/>
        </authorList>
    </citation>
    <scope>NUCLEOTIDE SEQUENCE [LARGE SCALE GENOMIC DNA]</scope>
    <source>
        <strain evidence="3">KCTC 42986</strain>
    </source>
</reference>
<keyword evidence="2" id="KW-0255">Endonuclease</keyword>
<evidence type="ECO:0000313" key="3">
    <source>
        <dbReference type="Proteomes" id="UP001595530"/>
    </source>
</evidence>
<proteinExistence type="predicted"/>
<dbReference type="InterPro" id="IPR003615">
    <property type="entry name" value="HNH_nuc"/>
</dbReference>
<evidence type="ECO:0000259" key="1">
    <source>
        <dbReference type="Pfam" id="PF13391"/>
    </source>
</evidence>
<dbReference type="GO" id="GO:0004519">
    <property type="term" value="F:endonuclease activity"/>
    <property type="evidence" value="ECO:0007669"/>
    <property type="project" value="UniProtKB-KW"/>
</dbReference>
<dbReference type="RefSeq" id="WP_390329717.1">
    <property type="nucleotide sequence ID" value="NZ_JBHRTP010000091.1"/>
</dbReference>
<name>A0ABV7FA56_9BURK</name>
<dbReference type="Pfam" id="PF13391">
    <property type="entry name" value="HNH_2"/>
    <property type="match status" value="1"/>
</dbReference>
<gene>
    <name evidence="2" type="ORF">ACFOFO_23790</name>
</gene>
<evidence type="ECO:0000313" key="2">
    <source>
        <dbReference type="EMBL" id="MFC3110938.1"/>
    </source>
</evidence>
<comment type="caution">
    <text evidence="2">The sequence shown here is derived from an EMBL/GenBank/DDBJ whole genome shotgun (WGS) entry which is preliminary data.</text>
</comment>
<keyword evidence="2" id="KW-0378">Hydrolase</keyword>
<organism evidence="2 3">
    <name type="scientific">Undibacterium arcticum</name>
    <dbReference type="NCBI Taxonomy" id="1762892"/>
    <lineage>
        <taxon>Bacteria</taxon>
        <taxon>Pseudomonadati</taxon>
        <taxon>Pseudomonadota</taxon>
        <taxon>Betaproteobacteria</taxon>
        <taxon>Burkholderiales</taxon>
        <taxon>Oxalobacteraceae</taxon>
        <taxon>Undibacterium</taxon>
    </lineage>
</organism>